<dbReference type="Proteomes" id="UP000248729">
    <property type="component" value="Unassembled WGS sequence"/>
</dbReference>
<dbReference type="Pfam" id="PF03843">
    <property type="entry name" value="Slp"/>
    <property type="match status" value="1"/>
</dbReference>
<dbReference type="PANTHER" id="PTHR37530:SF1">
    <property type="entry name" value="OUTER MEMBRANE PROTEIN SLP"/>
    <property type="match status" value="1"/>
</dbReference>
<gene>
    <name evidence="3" type="ORF">C1N32_04300</name>
    <name evidence="2" type="ORF">C1O25_06835</name>
    <name evidence="4" type="ORF">DET48_103151</name>
</gene>
<evidence type="ECO:0000313" key="7">
    <source>
        <dbReference type="Proteomes" id="UP000248729"/>
    </source>
</evidence>
<dbReference type="RefSeq" id="WP_102953859.1">
    <property type="nucleotide sequence ID" value="NZ_JAPWHJ010000006.1"/>
</dbReference>
<evidence type="ECO:0000313" key="2">
    <source>
        <dbReference type="EMBL" id="PNI01609.1"/>
    </source>
</evidence>
<evidence type="ECO:0000313" key="4">
    <source>
        <dbReference type="EMBL" id="RAS67862.1"/>
    </source>
</evidence>
<keyword evidence="1" id="KW-0732">Signal</keyword>
<evidence type="ECO:0000313" key="3">
    <source>
        <dbReference type="EMBL" id="PNI06227.1"/>
    </source>
</evidence>
<dbReference type="InterPro" id="IPR004658">
    <property type="entry name" value="OMP_Slp"/>
</dbReference>
<dbReference type="PROSITE" id="PS51257">
    <property type="entry name" value="PROKAR_LIPOPROTEIN"/>
    <property type="match status" value="1"/>
</dbReference>
<name>A0A2J8G216_VIBDI</name>
<dbReference type="Proteomes" id="UP000236449">
    <property type="component" value="Unassembled WGS sequence"/>
</dbReference>
<dbReference type="NCBIfam" id="TIGR00752">
    <property type="entry name" value="slp"/>
    <property type="match status" value="1"/>
</dbReference>
<protein>
    <submittedName>
        <fullName evidence="4">Outer membrane lipoprotein</fullName>
    </submittedName>
    <submittedName>
        <fullName evidence="3">Starvation-inducible protein</fullName>
    </submittedName>
</protein>
<proteinExistence type="predicted"/>
<dbReference type="PANTHER" id="PTHR37530">
    <property type="entry name" value="OUTER MEMBRANE PROTEIN SLP"/>
    <property type="match status" value="1"/>
</dbReference>
<accession>A0A2J8G216</accession>
<reference evidence="4 7" key="2">
    <citation type="submission" date="2018-06" db="EMBL/GenBank/DDBJ databases">
        <title>Freshwater and sediment microbial communities from various areas in North America, analyzing microbe dynamics in response to fracking.</title>
        <authorList>
            <person name="Lamendella R."/>
        </authorList>
    </citation>
    <scope>NUCLEOTIDE SEQUENCE [LARGE SCALE GENOMIC DNA]</scope>
    <source>
        <strain evidence="4 7">99A</strain>
    </source>
</reference>
<dbReference type="EMBL" id="POSM01000007">
    <property type="protein sequence ID" value="PNI01609.1"/>
    <property type="molecule type" value="Genomic_DNA"/>
</dbReference>
<dbReference type="AlphaFoldDB" id="A0A2J8G216"/>
<reference evidence="5 6" key="1">
    <citation type="submission" date="2018-01" db="EMBL/GenBank/DDBJ databases">
        <title>Draft genome sequences of six Vibrio diazotrophicus strains isolated from deep-sea sediments of the Baltic Sea.</title>
        <authorList>
            <person name="Castillo D."/>
            <person name="Vandieken V."/>
            <person name="Chiang O."/>
            <person name="Middelboe M."/>
        </authorList>
    </citation>
    <scope>NUCLEOTIDE SEQUENCE [LARGE SCALE GENOMIC DNA]</scope>
    <source>
        <strain evidence="3 5">60.27F</strain>
        <strain evidence="2 6">65.10M</strain>
    </source>
</reference>
<dbReference type="GO" id="GO:0019867">
    <property type="term" value="C:outer membrane"/>
    <property type="evidence" value="ECO:0007669"/>
    <property type="project" value="InterPro"/>
</dbReference>
<evidence type="ECO:0000313" key="6">
    <source>
        <dbReference type="Proteomes" id="UP000236547"/>
    </source>
</evidence>
<dbReference type="OrthoDB" id="5295757at2"/>
<sequence length="187" mass="21104">MKPFTLRHLFALSAVFVISACTSLPTELNASSEETVISDYKTWVESGTAQGSEVRLGGVIANITNLKDKTRIEVVNVPIDSVGRPSVKVEPQGRFVGYVNEFLDPVTFAEGRLVTLLGNTAEPETGKVGDFEHQYPVMTVKGYHLWRVEERIIMQDSGPYLYHHCLSYFCRDRDDMYREGRVIQEVK</sequence>
<keyword evidence="6" id="KW-1185">Reference proteome</keyword>
<dbReference type="PIRSF" id="PIRSF004982">
    <property type="entry name" value="SlP"/>
    <property type="match status" value="1"/>
</dbReference>
<organism evidence="3 5">
    <name type="scientific">Vibrio diazotrophicus</name>
    <dbReference type="NCBI Taxonomy" id="685"/>
    <lineage>
        <taxon>Bacteria</taxon>
        <taxon>Pseudomonadati</taxon>
        <taxon>Pseudomonadota</taxon>
        <taxon>Gammaproteobacteria</taxon>
        <taxon>Vibrionales</taxon>
        <taxon>Vibrionaceae</taxon>
        <taxon>Vibrio</taxon>
    </lineage>
</organism>
<dbReference type="Proteomes" id="UP000236547">
    <property type="component" value="Unassembled WGS sequence"/>
</dbReference>
<dbReference type="EMBL" id="QLTR01000003">
    <property type="protein sequence ID" value="RAS67862.1"/>
    <property type="molecule type" value="Genomic_DNA"/>
</dbReference>
<comment type="caution">
    <text evidence="3">The sequence shown here is derived from an EMBL/GenBank/DDBJ whole genome shotgun (WGS) entry which is preliminary data.</text>
</comment>
<evidence type="ECO:0000313" key="5">
    <source>
        <dbReference type="Proteomes" id="UP000236449"/>
    </source>
</evidence>
<feature type="chain" id="PRO_5044574856" evidence="1">
    <location>
        <begin position="21"/>
        <end position="187"/>
    </location>
</feature>
<evidence type="ECO:0000256" key="1">
    <source>
        <dbReference type="SAM" id="SignalP"/>
    </source>
</evidence>
<dbReference type="EMBL" id="POSK01000002">
    <property type="protein sequence ID" value="PNI06227.1"/>
    <property type="molecule type" value="Genomic_DNA"/>
</dbReference>
<keyword evidence="4" id="KW-0449">Lipoprotein</keyword>
<feature type="signal peptide" evidence="1">
    <location>
        <begin position="1"/>
        <end position="20"/>
    </location>
</feature>